<dbReference type="AlphaFoldDB" id="A0A644XL91"/>
<gene>
    <name evidence="1" type="ORF">SDC9_63344</name>
</gene>
<organism evidence="1">
    <name type="scientific">bioreactor metagenome</name>
    <dbReference type="NCBI Taxonomy" id="1076179"/>
    <lineage>
        <taxon>unclassified sequences</taxon>
        <taxon>metagenomes</taxon>
        <taxon>ecological metagenomes</taxon>
    </lineage>
</organism>
<dbReference type="EMBL" id="VSSQ01002708">
    <property type="protein sequence ID" value="MPM16962.1"/>
    <property type="molecule type" value="Genomic_DNA"/>
</dbReference>
<accession>A0A644XL91</accession>
<comment type="caution">
    <text evidence="1">The sequence shown here is derived from an EMBL/GenBank/DDBJ whole genome shotgun (WGS) entry which is preliminary data.</text>
</comment>
<sequence length="167" mass="17677">MLGVSGEPLQTIGNQLPQAAHILVLRGQHANLRGLGAEGLAALGFPACRRRQGRSVFNLREQPALYIQRFHNAPGDGVLVKIGVCNGGKQIQGDQVVYRLVNVLALAAKLGGNGGKSLAHIDQQVLHSGDLRLFSAYAGHGAAGVSGGFLTLITKHVMFHDTFPPIF</sequence>
<proteinExistence type="predicted"/>
<evidence type="ECO:0000313" key="1">
    <source>
        <dbReference type="EMBL" id="MPM16962.1"/>
    </source>
</evidence>
<reference evidence="1" key="1">
    <citation type="submission" date="2019-08" db="EMBL/GenBank/DDBJ databases">
        <authorList>
            <person name="Kucharzyk K."/>
            <person name="Murdoch R.W."/>
            <person name="Higgins S."/>
            <person name="Loffler F."/>
        </authorList>
    </citation>
    <scope>NUCLEOTIDE SEQUENCE</scope>
</reference>
<name>A0A644XL91_9ZZZZ</name>
<protein>
    <submittedName>
        <fullName evidence="1">Uncharacterized protein</fullName>
    </submittedName>
</protein>